<protein>
    <submittedName>
        <fullName evidence="2">Uncharacterized protein</fullName>
    </submittedName>
</protein>
<accession>A0A2P2J413</accession>
<dbReference type="PANTHER" id="PTHR35318:SF2">
    <property type="entry name" value="OS08G0138900 PROTEIN"/>
    <property type="match status" value="1"/>
</dbReference>
<proteinExistence type="predicted"/>
<dbReference type="PANTHER" id="PTHR35318">
    <property type="entry name" value="BNAA10G08410D PROTEIN"/>
    <property type="match status" value="1"/>
</dbReference>
<organism evidence="2">
    <name type="scientific">Rhizophora mucronata</name>
    <name type="common">Asiatic mangrove</name>
    <dbReference type="NCBI Taxonomy" id="61149"/>
    <lineage>
        <taxon>Eukaryota</taxon>
        <taxon>Viridiplantae</taxon>
        <taxon>Streptophyta</taxon>
        <taxon>Embryophyta</taxon>
        <taxon>Tracheophyta</taxon>
        <taxon>Spermatophyta</taxon>
        <taxon>Magnoliopsida</taxon>
        <taxon>eudicotyledons</taxon>
        <taxon>Gunneridae</taxon>
        <taxon>Pentapetalae</taxon>
        <taxon>rosids</taxon>
        <taxon>fabids</taxon>
        <taxon>Malpighiales</taxon>
        <taxon>Rhizophoraceae</taxon>
        <taxon>Rhizophora</taxon>
    </lineage>
</organism>
<dbReference type="AlphaFoldDB" id="A0A2P2J413"/>
<sequence>MKFIFDFRFCYLPTAATEEEATSATNAEAPLLSYSNNSKRDTKHNRPGSGSAIHWRPALSAIAENAVVSFADGQIERKTLQHEKKVWTKGKFMAKACVCYGNNNDNKHTYNRDNTMHVAIPGFSPTPFTL</sequence>
<evidence type="ECO:0000256" key="1">
    <source>
        <dbReference type="SAM" id="MobiDB-lite"/>
    </source>
</evidence>
<dbReference type="EMBL" id="GGEC01007733">
    <property type="protein sequence ID" value="MBW88216.1"/>
    <property type="molecule type" value="Transcribed_RNA"/>
</dbReference>
<reference evidence="2" key="1">
    <citation type="submission" date="2018-02" db="EMBL/GenBank/DDBJ databases">
        <title>Rhizophora mucronata_Transcriptome.</title>
        <authorList>
            <person name="Meera S.P."/>
            <person name="Sreeshan A."/>
            <person name="Augustine A."/>
        </authorList>
    </citation>
    <scope>NUCLEOTIDE SEQUENCE</scope>
    <source>
        <tissue evidence="2">Leaf</tissue>
    </source>
</reference>
<name>A0A2P2J413_RHIMU</name>
<feature type="region of interest" description="Disordered" evidence="1">
    <location>
        <begin position="28"/>
        <end position="50"/>
    </location>
</feature>
<evidence type="ECO:0000313" key="2">
    <source>
        <dbReference type="EMBL" id="MBW88216.1"/>
    </source>
</evidence>